<evidence type="ECO:0000256" key="4">
    <source>
        <dbReference type="RuleBase" id="RU000304"/>
    </source>
</evidence>
<reference evidence="6" key="1">
    <citation type="submission" date="2006-10" db="EMBL/GenBank/DDBJ databases">
        <authorList>
            <person name="Amadeo P."/>
            <person name="Zhao Q."/>
            <person name="Wortman J."/>
            <person name="Fraser-Liggett C."/>
            <person name="Carlton J."/>
        </authorList>
    </citation>
    <scope>NUCLEOTIDE SEQUENCE</scope>
    <source>
        <strain evidence="6">G3</strain>
    </source>
</reference>
<evidence type="ECO:0000256" key="3">
    <source>
        <dbReference type="PROSITE-ProRule" id="PRU10141"/>
    </source>
</evidence>
<dbReference type="FunFam" id="1.10.510.10:FF:000956">
    <property type="entry name" value="CAMK family protein kinase"/>
    <property type="match status" value="1"/>
</dbReference>
<dbReference type="PROSITE" id="PS50011">
    <property type="entry name" value="PROTEIN_KINASE_DOM"/>
    <property type="match status" value="1"/>
</dbReference>
<dbReference type="SMR" id="A2FA80"/>
<dbReference type="SMART" id="SM00220">
    <property type="entry name" value="S_TKc"/>
    <property type="match status" value="1"/>
</dbReference>
<dbReference type="EMBL" id="DS113684">
    <property type="protein sequence ID" value="EAX98216.1"/>
    <property type="molecule type" value="Genomic_DNA"/>
</dbReference>
<dbReference type="InterPro" id="IPR008271">
    <property type="entry name" value="Ser/Thr_kinase_AS"/>
</dbReference>
<dbReference type="STRING" id="5722.A2FA80"/>
<comment type="similarity">
    <text evidence="4">Belongs to the protein kinase superfamily.</text>
</comment>
<keyword evidence="6" id="KW-0418">Kinase</keyword>
<dbReference type="GO" id="GO:0005524">
    <property type="term" value="F:ATP binding"/>
    <property type="evidence" value="ECO:0007669"/>
    <property type="project" value="UniProtKB-UniRule"/>
</dbReference>
<dbReference type="Proteomes" id="UP000001542">
    <property type="component" value="Unassembled WGS sequence"/>
</dbReference>
<dbReference type="PROSITE" id="PS00108">
    <property type="entry name" value="PROTEIN_KINASE_ST"/>
    <property type="match status" value="1"/>
</dbReference>
<keyword evidence="1 3" id="KW-0547">Nucleotide-binding</keyword>
<organism evidence="6 7">
    <name type="scientific">Trichomonas vaginalis (strain ATCC PRA-98 / G3)</name>
    <dbReference type="NCBI Taxonomy" id="412133"/>
    <lineage>
        <taxon>Eukaryota</taxon>
        <taxon>Metamonada</taxon>
        <taxon>Parabasalia</taxon>
        <taxon>Trichomonadida</taxon>
        <taxon>Trichomonadidae</taxon>
        <taxon>Trichomonas</taxon>
    </lineage>
</organism>
<dbReference type="PROSITE" id="PS00107">
    <property type="entry name" value="PROTEIN_KINASE_ATP"/>
    <property type="match status" value="1"/>
</dbReference>
<dbReference type="Gene3D" id="1.10.510.10">
    <property type="entry name" value="Transferase(Phosphotransferase) domain 1"/>
    <property type="match status" value="1"/>
</dbReference>
<dbReference type="FunFam" id="3.30.200.20:FF:000042">
    <property type="entry name" value="Aurora kinase A"/>
    <property type="match status" value="1"/>
</dbReference>
<dbReference type="InterPro" id="IPR017441">
    <property type="entry name" value="Protein_kinase_ATP_BS"/>
</dbReference>
<evidence type="ECO:0000256" key="2">
    <source>
        <dbReference type="ARBA" id="ARBA00022840"/>
    </source>
</evidence>
<keyword evidence="2 3" id="KW-0067">ATP-binding</keyword>
<dbReference type="InParanoid" id="A2FA80"/>
<protein>
    <submittedName>
        <fullName evidence="6">CAMK family protein kinase</fullName>
    </submittedName>
</protein>
<dbReference type="GO" id="GO:0004674">
    <property type="term" value="F:protein serine/threonine kinase activity"/>
    <property type="evidence" value="ECO:0000318"/>
    <property type="project" value="GO_Central"/>
</dbReference>
<dbReference type="PANTHER" id="PTHR24346:SF75">
    <property type="entry name" value="AURORA KINASE"/>
    <property type="match status" value="1"/>
</dbReference>
<evidence type="ECO:0000259" key="5">
    <source>
        <dbReference type="PROSITE" id="PS50011"/>
    </source>
</evidence>
<dbReference type="InterPro" id="IPR000719">
    <property type="entry name" value="Prot_kinase_dom"/>
</dbReference>
<dbReference type="KEGG" id="tva:4756011"/>
<keyword evidence="4" id="KW-0723">Serine/threonine-protein kinase</keyword>
<dbReference type="SUPFAM" id="SSF56112">
    <property type="entry name" value="Protein kinase-like (PK-like)"/>
    <property type="match status" value="1"/>
</dbReference>
<dbReference type="AlphaFoldDB" id="A2FA80"/>
<keyword evidence="7" id="KW-1185">Reference proteome</keyword>
<reference evidence="6" key="2">
    <citation type="journal article" date="2007" name="Science">
        <title>Draft genome sequence of the sexually transmitted pathogen Trichomonas vaginalis.</title>
        <authorList>
            <person name="Carlton J.M."/>
            <person name="Hirt R.P."/>
            <person name="Silva J.C."/>
            <person name="Delcher A.L."/>
            <person name="Schatz M."/>
            <person name="Zhao Q."/>
            <person name="Wortman J.R."/>
            <person name="Bidwell S.L."/>
            <person name="Alsmark U.C.M."/>
            <person name="Besteiro S."/>
            <person name="Sicheritz-Ponten T."/>
            <person name="Noel C.J."/>
            <person name="Dacks J.B."/>
            <person name="Foster P.G."/>
            <person name="Simillion C."/>
            <person name="Van de Peer Y."/>
            <person name="Miranda-Saavedra D."/>
            <person name="Barton G.J."/>
            <person name="Westrop G.D."/>
            <person name="Mueller S."/>
            <person name="Dessi D."/>
            <person name="Fiori P.L."/>
            <person name="Ren Q."/>
            <person name="Paulsen I."/>
            <person name="Zhang H."/>
            <person name="Bastida-Corcuera F.D."/>
            <person name="Simoes-Barbosa A."/>
            <person name="Brown M.T."/>
            <person name="Hayes R.D."/>
            <person name="Mukherjee M."/>
            <person name="Okumura C.Y."/>
            <person name="Schneider R."/>
            <person name="Smith A.J."/>
            <person name="Vanacova S."/>
            <person name="Villalvazo M."/>
            <person name="Haas B.J."/>
            <person name="Pertea M."/>
            <person name="Feldblyum T.V."/>
            <person name="Utterback T.R."/>
            <person name="Shu C.L."/>
            <person name="Osoegawa K."/>
            <person name="de Jong P.J."/>
            <person name="Hrdy I."/>
            <person name="Horvathova L."/>
            <person name="Zubacova Z."/>
            <person name="Dolezal P."/>
            <person name="Malik S.B."/>
            <person name="Logsdon J.M. Jr."/>
            <person name="Henze K."/>
            <person name="Gupta A."/>
            <person name="Wang C.C."/>
            <person name="Dunne R.L."/>
            <person name="Upcroft J.A."/>
            <person name="Upcroft P."/>
            <person name="White O."/>
            <person name="Salzberg S.L."/>
            <person name="Tang P."/>
            <person name="Chiu C.-H."/>
            <person name="Lee Y.-S."/>
            <person name="Embley T.M."/>
            <person name="Coombs G.H."/>
            <person name="Mottram J.C."/>
            <person name="Tachezy J."/>
            <person name="Fraser-Liggett C.M."/>
            <person name="Johnson P.J."/>
        </authorList>
    </citation>
    <scope>NUCLEOTIDE SEQUENCE [LARGE SCALE GENOMIC DNA]</scope>
    <source>
        <strain evidence="6">G3</strain>
    </source>
</reference>
<evidence type="ECO:0000256" key="1">
    <source>
        <dbReference type="ARBA" id="ARBA00022741"/>
    </source>
</evidence>
<evidence type="ECO:0000313" key="7">
    <source>
        <dbReference type="Proteomes" id="UP000001542"/>
    </source>
</evidence>
<keyword evidence="6" id="KW-0808">Transferase</keyword>
<proteinExistence type="inferred from homology"/>
<feature type="binding site" evidence="3">
    <location>
        <position position="50"/>
    </location>
    <ligand>
        <name>ATP</name>
        <dbReference type="ChEBI" id="CHEBI:30616"/>
    </ligand>
</feature>
<dbReference type="eggNOG" id="KOG0583">
    <property type="taxonomic scope" value="Eukaryota"/>
</dbReference>
<evidence type="ECO:0000313" key="6">
    <source>
        <dbReference type="EMBL" id="EAX98216.1"/>
    </source>
</evidence>
<dbReference type="Pfam" id="PF00069">
    <property type="entry name" value="Pkinase"/>
    <property type="match status" value="1"/>
</dbReference>
<gene>
    <name evidence="6" type="ORF">TVAG_263330</name>
</gene>
<accession>A2FA80</accession>
<dbReference type="InterPro" id="IPR011009">
    <property type="entry name" value="Kinase-like_dom_sf"/>
</dbReference>
<dbReference type="VEuPathDB" id="TrichDB:TVAG_263330"/>
<dbReference type="PANTHER" id="PTHR24346">
    <property type="entry name" value="MAP/MICROTUBULE AFFINITY-REGULATING KINASE"/>
    <property type="match status" value="1"/>
</dbReference>
<sequence length="336" mass="38670">MFIEEDIEGYTIQIPLTFSGYRYLTTLGKGMFACVVLVENIRTNEKFACKIISREKMEKDNLIIRLEEELRILEHIKHPAIVDIYRIIYQEKLIMIIMEFCSGGEMLQKVTQGPTIRESEICRYAMQILSAINYLHQRDIMHRDIKLENIMIDQNGDAKLIDFGLSEAFGEQNLKTHCGTLLYMAPEIICQHEFDGKAVDIWAFGIVIYVMVTRCFPWKSTTDEGVIDEIIDTEIFFPNFISPVISAILHRSLAKDPSKRATAQELITLISSYSTTKGISMHGSKTHYNGELLLMAKKRRQPAKLLIKPHKSVDIPFLKVPKPIQPSFTFDQIQKF</sequence>
<dbReference type="VEuPathDB" id="TrichDB:TVAGG3_0390820"/>
<name>A2FA80_TRIV3</name>
<feature type="domain" description="Protein kinase" evidence="5">
    <location>
        <begin position="21"/>
        <end position="274"/>
    </location>
</feature>
<dbReference type="RefSeq" id="XP_001311146.1">
    <property type="nucleotide sequence ID" value="XM_001311145.1"/>
</dbReference>
<dbReference type="OrthoDB" id="193931at2759"/>